<gene>
    <name evidence="1" type="ORF">MICPUCDRAFT_54557</name>
</gene>
<dbReference type="EMBL" id="GG663752">
    <property type="protein sequence ID" value="EEH50979.1"/>
    <property type="molecule type" value="Genomic_DNA"/>
</dbReference>
<evidence type="ECO:0000313" key="1">
    <source>
        <dbReference type="EMBL" id="EEH50979.1"/>
    </source>
</evidence>
<dbReference type="GO" id="GO:0030246">
    <property type="term" value="F:carbohydrate binding"/>
    <property type="evidence" value="ECO:0007669"/>
    <property type="project" value="InterPro"/>
</dbReference>
<dbReference type="SUPFAM" id="SSF49452">
    <property type="entry name" value="Starch-binding domain-like"/>
    <property type="match status" value="1"/>
</dbReference>
<dbReference type="Proteomes" id="UP000001876">
    <property type="component" value="Unassembled WGS sequence"/>
</dbReference>
<dbReference type="OrthoDB" id="549433at2759"/>
<sequence length="88" mass="9548">MSRSSASGTTTFRRFRDVDPNRVDLSIAGSFDETLASFDDDHVHAVPVTLSCNATTVPGQRVVAVGTWCDWDVAKGARMEWTEGAKAD</sequence>
<accession>C1N9N6</accession>
<reference evidence="1 2" key="1">
    <citation type="journal article" date="2009" name="Science">
        <title>Green evolution and dynamic adaptations revealed by genomes of the marine picoeukaryotes Micromonas.</title>
        <authorList>
            <person name="Worden A.Z."/>
            <person name="Lee J.H."/>
            <person name="Mock T."/>
            <person name="Rouze P."/>
            <person name="Simmons M.P."/>
            <person name="Aerts A.L."/>
            <person name="Allen A.E."/>
            <person name="Cuvelier M.L."/>
            <person name="Derelle E."/>
            <person name="Everett M.V."/>
            <person name="Foulon E."/>
            <person name="Grimwood J."/>
            <person name="Gundlach H."/>
            <person name="Henrissat B."/>
            <person name="Napoli C."/>
            <person name="McDonald S.M."/>
            <person name="Parker M.S."/>
            <person name="Rombauts S."/>
            <person name="Salamov A."/>
            <person name="Von Dassow P."/>
            <person name="Badger J.H."/>
            <person name="Coutinho P.M."/>
            <person name="Demir E."/>
            <person name="Dubchak I."/>
            <person name="Gentemann C."/>
            <person name="Eikrem W."/>
            <person name="Gready J.E."/>
            <person name="John U."/>
            <person name="Lanier W."/>
            <person name="Lindquist E.A."/>
            <person name="Lucas S."/>
            <person name="Mayer K.F."/>
            <person name="Moreau H."/>
            <person name="Not F."/>
            <person name="Otillar R."/>
            <person name="Panaud O."/>
            <person name="Pangilinan J."/>
            <person name="Paulsen I."/>
            <person name="Piegu B."/>
            <person name="Poliakov A."/>
            <person name="Robbens S."/>
            <person name="Schmutz J."/>
            <person name="Toulza E."/>
            <person name="Wyss T."/>
            <person name="Zelensky A."/>
            <person name="Zhou K."/>
            <person name="Armbrust E.V."/>
            <person name="Bhattacharya D."/>
            <person name="Goodenough U.W."/>
            <person name="Van de Peer Y."/>
            <person name="Grigoriev I.V."/>
        </authorList>
    </citation>
    <scope>NUCLEOTIDE SEQUENCE [LARGE SCALE GENOMIC DNA]</scope>
    <source>
        <strain evidence="1 2">CCMP1545</strain>
    </source>
</reference>
<dbReference type="RefSeq" id="XP_003064645.1">
    <property type="nucleotide sequence ID" value="XM_003064599.1"/>
</dbReference>
<dbReference type="KEGG" id="mpp:MICPUCDRAFT_54557"/>
<keyword evidence="2" id="KW-1185">Reference proteome</keyword>
<dbReference type="InterPro" id="IPR013784">
    <property type="entry name" value="Carb-bd-like_fold"/>
</dbReference>
<dbReference type="AlphaFoldDB" id="C1N9N6"/>
<proteinExistence type="predicted"/>
<organism evidence="2">
    <name type="scientific">Micromonas pusilla (strain CCMP1545)</name>
    <name type="common">Picoplanktonic green alga</name>
    <dbReference type="NCBI Taxonomy" id="564608"/>
    <lineage>
        <taxon>Eukaryota</taxon>
        <taxon>Viridiplantae</taxon>
        <taxon>Chlorophyta</taxon>
        <taxon>Mamiellophyceae</taxon>
        <taxon>Mamiellales</taxon>
        <taxon>Mamiellaceae</taxon>
        <taxon>Micromonas</taxon>
    </lineage>
</organism>
<dbReference type="GeneID" id="9690086"/>
<name>C1N9N6_MICPC</name>
<evidence type="ECO:0000313" key="2">
    <source>
        <dbReference type="Proteomes" id="UP000001876"/>
    </source>
</evidence>
<protein>
    <submittedName>
        <fullName evidence="1">Predicted protein</fullName>
    </submittedName>
</protein>